<dbReference type="Proteomes" id="UP000295136">
    <property type="component" value="Unassembled WGS sequence"/>
</dbReference>
<proteinExistence type="predicted"/>
<sequence length="237" mass="25512">MPKFHDLSEYAATIAPVIDAAHVNLHAAAHRSVTDLAESSNVTAGLLVDLRFALPLRPLTRPRLATIYRYGDAALRELDEHLREGTMADDPGGLLRPTDAGLSFIHRVYDLHAAAAGRVWAGHDLAALAHLAGRVLDAAEREPGGALEAVAPPYEPEGTAPGVLLFNRIAALRHHRADAHAAAWQAEHLTAAEIVDLTDGPLRARIEAGTNVRAAQPYRILSKDERDILYGGLLKLV</sequence>
<gene>
    <name evidence="1" type="ORF">E1295_22220</name>
</gene>
<protein>
    <submittedName>
        <fullName evidence="1">Uncharacterized protein</fullName>
    </submittedName>
</protein>
<reference evidence="1 2" key="1">
    <citation type="submission" date="2019-03" db="EMBL/GenBank/DDBJ databases">
        <title>Draft genome sequences of novel Actinobacteria.</title>
        <authorList>
            <person name="Sahin N."/>
            <person name="Ay H."/>
            <person name="Saygin H."/>
        </authorList>
    </citation>
    <scope>NUCLEOTIDE SEQUENCE [LARGE SCALE GENOMIC DNA]</scope>
    <source>
        <strain evidence="1 2">6K102</strain>
    </source>
</reference>
<dbReference type="EMBL" id="SMLD01000058">
    <property type="protein sequence ID" value="TDE47858.1"/>
    <property type="molecule type" value="Genomic_DNA"/>
</dbReference>
<dbReference type="RefSeq" id="WP_132632239.1">
    <property type="nucleotide sequence ID" value="NZ_SMLD01000058.1"/>
</dbReference>
<organism evidence="1 2">
    <name type="scientific">Nonomuraea mesophila</name>
    <dbReference type="NCBI Taxonomy" id="2530382"/>
    <lineage>
        <taxon>Bacteria</taxon>
        <taxon>Bacillati</taxon>
        <taxon>Actinomycetota</taxon>
        <taxon>Actinomycetes</taxon>
        <taxon>Streptosporangiales</taxon>
        <taxon>Streptosporangiaceae</taxon>
        <taxon>Nonomuraea</taxon>
    </lineage>
</organism>
<dbReference type="AlphaFoldDB" id="A0A4R5FE85"/>
<evidence type="ECO:0000313" key="2">
    <source>
        <dbReference type="Proteomes" id="UP000295136"/>
    </source>
</evidence>
<accession>A0A4R5FE85</accession>
<name>A0A4R5FE85_9ACTN</name>
<evidence type="ECO:0000313" key="1">
    <source>
        <dbReference type="EMBL" id="TDE47858.1"/>
    </source>
</evidence>
<comment type="caution">
    <text evidence="1">The sequence shown here is derived from an EMBL/GenBank/DDBJ whole genome shotgun (WGS) entry which is preliminary data.</text>
</comment>
<keyword evidence="2" id="KW-1185">Reference proteome</keyword>